<sequence>MQRLQSLCSTSFRRGTLSASQRQPFRLSSLLTLLIAATPGPCLLTTSPASAAEYRSLPLNPQHACSHLAFSPDGRFLAGTGYTHRQNRGQVTVWHLPSGEVSLTQLFPKHCLAPHFSPDSSLLAFASADHNVYVIRHDIEKRRTRWRLVARLRGPRVPGGQNIWPLAAHVRFSPDGSQLARTVIKVAPASRSSTGRPSAAPGGMASRIELWPTDSFAVPDRVLHSAGGRASKLAFLNTGSDTLLASVIDRRGTIRLRAVDLDKDTITGDIAHHQITDGADCYGFSFDVSPRNQQIALGGCGFLVLLDPRSFQITHRFTGLGEDFQCQVVSFSPDGRLLVSCGSHHTLRLWDASTGELLVEREYFLPINVAFSPDGQTIASTGSLRKGSPSVLLWDVQALLQDAREEARNDAK</sequence>
<dbReference type="GO" id="GO:0000209">
    <property type="term" value="P:protein polyubiquitination"/>
    <property type="evidence" value="ECO:0007669"/>
    <property type="project" value="TreeGrafter"/>
</dbReference>
<dbReference type="Pfam" id="PF00400">
    <property type="entry name" value="WD40"/>
    <property type="match status" value="1"/>
</dbReference>
<evidence type="ECO:0000256" key="2">
    <source>
        <dbReference type="PROSITE-ProRule" id="PRU00221"/>
    </source>
</evidence>
<accession>A0A517ZEF3</accession>
<dbReference type="AlphaFoldDB" id="A0A517ZEF3"/>
<protein>
    <submittedName>
        <fullName evidence="3">Translocation protein TolB</fullName>
    </submittedName>
</protein>
<dbReference type="PANTHER" id="PTHR15622">
    <property type="entry name" value="WD40 REPEAT PROTEIN"/>
    <property type="match status" value="1"/>
</dbReference>
<dbReference type="EMBL" id="CP036275">
    <property type="protein sequence ID" value="QDU40860.1"/>
    <property type="molecule type" value="Genomic_DNA"/>
</dbReference>
<evidence type="ECO:0000256" key="1">
    <source>
        <dbReference type="ARBA" id="ARBA00022786"/>
    </source>
</evidence>
<keyword evidence="1" id="KW-0833">Ubl conjugation pathway</keyword>
<feature type="repeat" description="WD" evidence="2">
    <location>
        <begin position="329"/>
        <end position="360"/>
    </location>
</feature>
<name>A0A517ZEF3_9PLAN</name>
<evidence type="ECO:0000313" key="3">
    <source>
        <dbReference type="EMBL" id="QDU40860.1"/>
    </source>
</evidence>
<dbReference type="Proteomes" id="UP000320496">
    <property type="component" value="Chromosome"/>
</dbReference>
<dbReference type="KEGG" id="mri:Mal4_52230"/>
<dbReference type="OrthoDB" id="230341at2"/>
<evidence type="ECO:0000313" key="4">
    <source>
        <dbReference type="Proteomes" id="UP000320496"/>
    </source>
</evidence>
<dbReference type="InterPro" id="IPR051983">
    <property type="entry name" value="WSB_SOCS-box_domain"/>
</dbReference>
<dbReference type="PANTHER" id="PTHR15622:SF2">
    <property type="entry name" value="U4_U6 SMALL NUCLEAR RIBONUCLEOPROTEIN PRP4"/>
    <property type="match status" value="1"/>
</dbReference>
<proteinExistence type="predicted"/>
<dbReference type="InterPro" id="IPR001680">
    <property type="entry name" value="WD40_rpt"/>
</dbReference>
<dbReference type="InterPro" id="IPR015943">
    <property type="entry name" value="WD40/YVTN_repeat-like_dom_sf"/>
</dbReference>
<reference evidence="3 4" key="1">
    <citation type="submission" date="2019-02" db="EMBL/GenBank/DDBJ databases">
        <title>Deep-cultivation of Planctomycetes and their phenomic and genomic characterization uncovers novel biology.</title>
        <authorList>
            <person name="Wiegand S."/>
            <person name="Jogler M."/>
            <person name="Boedeker C."/>
            <person name="Pinto D."/>
            <person name="Vollmers J."/>
            <person name="Rivas-Marin E."/>
            <person name="Kohn T."/>
            <person name="Peeters S.H."/>
            <person name="Heuer A."/>
            <person name="Rast P."/>
            <person name="Oberbeckmann S."/>
            <person name="Bunk B."/>
            <person name="Jeske O."/>
            <person name="Meyerdierks A."/>
            <person name="Storesund J.E."/>
            <person name="Kallscheuer N."/>
            <person name="Luecker S."/>
            <person name="Lage O.M."/>
            <person name="Pohl T."/>
            <person name="Merkel B.J."/>
            <person name="Hornburger P."/>
            <person name="Mueller R.-W."/>
            <person name="Bruemmer F."/>
            <person name="Labrenz M."/>
            <person name="Spormann A.M."/>
            <person name="Op den Camp H."/>
            <person name="Overmann J."/>
            <person name="Amann R."/>
            <person name="Jetten M.S.M."/>
            <person name="Mascher T."/>
            <person name="Medema M.H."/>
            <person name="Devos D.P."/>
            <person name="Kaster A.-K."/>
            <person name="Ovreas L."/>
            <person name="Rohde M."/>
            <person name="Galperin M.Y."/>
            <person name="Jogler C."/>
        </authorList>
    </citation>
    <scope>NUCLEOTIDE SEQUENCE [LARGE SCALE GENOMIC DNA]</scope>
    <source>
        <strain evidence="3 4">Mal4</strain>
    </source>
</reference>
<dbReference type="SUPFAM" id="SSF69322">
    <property type="entry name" value="Tricorn protease domain 2"/>
    <property type="match status" value="1"/>
</dbReference>
<keyword evidence="2" id="KW-0853">WD repeat</keyword>
<keyword evidence="4" id="KW-1185">Reference proteome</keyword>
<organism evidence="3 4">
    <name type="scientific">Maioricimonas rarisocia</name>
    <dbReference type="NCBI Taxonomy" id="2528026"/>
    <lineage>
        <taxon>Bacteria</taxon>
        <taxon>Pseudomonadati</taxon>
        <taxon>Planctomycetota</taxon>
        <taxon>Planctomycetia</taxon>
        <taxon>Planctomycetales</taxon>
        <taxon>Planctomycetaceae</taxon>
        <taxon>Maioricimonas</taxon>
    </lineage>
</organism>
<gene>
    <name evidence="3" type="ORF">Mal4_52230</name>
</gene>
<dbReference type="Gene3D" id="2.130.10.10">
    <property type="entry name" value="YVTN repeat-like/Quinoprotein amine dehydrogenase"/>
    <property type="match status" value="2"/>
</dbReference>
<dbReference type="PROSITE" id="PS50082">
    <property type="entry name" value="WD_REPEATS_2"/>
    <property type="match status" value="1"/>
</dbReference>
<dbReference type="SMART" id="SM00320">
    <property type="entry name" value="WD40"/>
    <property type="match status" value="4"/>
</dbReference>